<keyword evidence="3" id="KW-1185">Reference proteome</keyword>
<protein>
    <submittedName>
        <fullName evidence="2">ADYC domain-containing protein</fullName>
    </submittedName>
</protein>
<dbReference type="Proteomes" id="UP001221686">
    <property type="component" value="Unassembled WGS sequence"/>
</dbReference>
<name>A0ABT5E6V3_9BACT</name>
<reference evidence="2 3" key="1">
    <citation type="submission" date="2022-11" db="EMBL/GenBank/DDBJ databases">
        <title>Minimal conservation of predation-associated metabolite biosynthetic gene clusters underscores biosynthetic potential of Myxococcota including descriptions for ten novel species: Archangium lansinium sp. nov., Myxococcus landrumus sp. nov., Nannocystis bai.</title>
        <authorList>
            <person name="Ahearne A."/>
            <person name="Stevens C."/>
            <person name="Dowd S."/>
        </authorList>
    </citation>
    <scope>NUCLEOTIDE SEQUENCE [LARGE SCALE GENOMIC DNA]</scope>
    <source>
        <strain evidence="2 3">BB15-2</strain>
    </source>
</reference>
<organism evidence="2 3">
    <name type="scientific">Nannocystis bainbridge</name>
    <dbReference type="NCBI Taxonomy" id="2995303"/>
    <lineage>
        <taxon>Bacteria</taxon>
        <taxon>Pseudomonadati</taxon>
        <taxon>Myxococcota</taxon>
        <taxon>Polyangia</taxon>
        <taxon>Nannocystales</taxon>
        <taxon>Nannocystaceae</taxon>
        <taxon>Nannocystis</taxon>
    </lineage>
</organism>
<feature type="domain" description="ADYC" evidence="1">
    <location>
        <begin position="100"/>
        <end position="289"/>
    </location>
</feature>
<comment type="caution">
    <text evidence="2">The sequence shown here is derived from an EMBL/GenBank/DDBJ whole genome shotgun (WGS) entry which is preliminary data.</text>
</comment>
<evidence type="ECO:0000259" key="1">
    <source>
        <dbReference type="Pfam" id="PF20032"/>
    </source>
</evidence>
<evidence type="ECO:0000313" key="2">
    <source>
        <dbReference type="EMBL" id="MDC0720496.1"/>
    </source>
</evidence>
<dbReference type="PROSITE" id="PS51257">
    <property type="entry name" value="PROKAR_LIPOPROTEIN"/>
    <property type="match status" value="1"/>
</dbReference>
<evidence type="ECO:0000313" key="3">
    <source>
        <dbReference type="Proteomes" id="UP001221686"/>
    </source>
</evidence>
<accession>A0ABT5E6V3</accession>
<gene>
    <name evidence="2" type="ORF">POL25_26575</name>
</gene>
<sequence length="323" mass="34874">MIGFRLAPLALIGLSAVGCTEVPSEDDLEFRTTCTACTFNSPHIDNAPMPELALDGEENSAGVKLIALRDTQTTVDYEVGTDSQEDLVARDGNLKVAIGPALYGWELVLEKDGVEKIATITGHGEIEAWSDNGRPMPTYAISYHGLVDGAWGHWNVCPEFVGSPESPVLTIIRGQTYDREDKRVDLIDSDWVTFACVGEAAFKAKALGYSQGRRFAGTNAPATRGQQDATLKMITADYCGTGHSFTAPNTALHWENRAGTVTIPMGTVTGPLEAVWGPDGALCLDNPRHTTKALVEAECGYPIPSCAGFDYTGPWEWKTFKKL</sequence>
<dbReference type="Pfam" id="PF20032">
    <property type="entry name" value="ADYC"/>
    <property type="match status" value="1"/>
</dbReference>
<dbReference type="RefSeq" id="WP_272089004.1">
    <property type="nucleotide sequence ID" value="NZ_JAQNDL010000003.1"/>
</dbReference>
<proteinExistence type="predicted"/>
<dbReference type="EMBL" id="JAQNDL010000003">
    <property type="protein sequence ID" value="MDC0720496.1"/>
    <property type="molecule type" value="Genomic_DNA"/>
</dbReference>
<dbReference type="InterPro" id="IPR045426">
    <property type="entry name" value="ADYC"/>
</dbReference>